<accession>A0A7Y8FKS0</accession>
<dbReference type="Proteomes" id="UP000590218">
    <property type="component" value="Unassembled WGS sequence"/>
</dbReference>
<proteinExistence type="predicted"/>
<keyword evidence="1" id="KW-0175">Coiled coil</keyword>
<evidence type="ECO:0000256" key="1">
    <source>
        <dbReference type="SAM" id="Coils"/>
    </source>
</evidence>
<evidence type="ECO:0000313" key="3">
    <source>
        <dbReference type="EMBL" id="NWE80813.1"/>
    </source>
</evidence>
<evidence type="ECO:0000313" key="4">
    <source>
        <dbReference type="Proteomes" id="UP000563268"/>
    </source>
</evidence>
<name>A0A7Y8FKS0_9PSED</name>
<evidence type="ECO:0000313" key="5">
    <source>
        <dbReference type="Proteomes" id="UP000590218"/>
    </source>
</evidence>
<keyword evidence="3" id="KW-0418">Kinase</keyword>
<protein>
    <submittedName>
        <fullName evidence="3">Protein kinase</fullName>
    </submittedName>
</protein>
<dbReference type="EMBL" id="JACARM010000040">
    <property type="protein sequence ID" value="NWE09739.1"/>
    <property type="molecule type" value="Genomic_DNA"/>
</dbReference>
<dbReference type="RefSeq" id="WP_176991834.1">
    <property type="nucleotide sequence ID" value="NZ_JACARL010000015.1"/>
</dbReference>
<dbReference type="AlphaFoldDB" id="A0A7Y8FKS0"/>
<feature type="coiled-coil region" evidence="1">
    <location>
        <begin position="78"/>
        <end position="105"/>
    </location>
</feature>
<organism evidence="3 5">
    <name type="scientific">Pseudomonas edaphica</name>
    <dbReference type="NCBI Taxonomy" id="2006980"/>
    <lineage>
        <taxon>Bacteria</taxon>
        <taxon>Pseudomonadati</taxon>
        <taxon>Pseudomonadota</taxon>
        <taxon>Gammaproteobacteria</taxon>
        <taxon>Pseudomonadales</taxon>
        <taxon>Pseudomonadaceae</taxon>
        <taxon>Pseudomonas</taxon>
    </lineage>
</organism>
<keyword evidence="3" id="KW-0808">Transferase</keyword>
<sequence>MSYRKMTEGDVVAIVRFLESYRSDENVIRWQDVEAFSKFTRQALNAHPKIKAAYRSAKDRLADARQVESSPAPVCGVSVELAEEIESLRKKIAVLENQQVLWRRRWYCIAYHIRQQGIQMFNVDRPVPIGSPPLSEKEVRRLLEDFDQDIPPVASHRSN</sequence>
<dbReference type="Proteomes" id="UP000563268">
    <property type="component" value="Unassembled WGS sequence"/>
</dbReference>
<gene>
    <name evidence="2" type="ORF">HX788_21770</name>
    <name evidence="3" type="ORF">HX795_01735</name>
</gene>
<evidence type="ECO:0000313" key="2">
    <source>
        <dbReference type="EMBL" id="NWE09739.1"/>
    </source>
</evidence>
<dbReference type="GO" id="GO:0016301">
    <property type="term" value="F:kinase activity"/>
    <property type="evidence" value="ECO:0007669"/>
    <property type="project" value="UniProtKB-KW"/>
</dbReference>
<dbReference type="EMBL" id="JACARL010000015">
    <property type="protein sequence ID" value="NWE80813.1"/>
    <property type="molecule type" value="Genomic_DNA"/>
</dbReference>
<reference evidence="4 5" key="1">
    <citation type="submission" date="2020-04" db="EMBL/GenBank/DDBJ databases">
        <title>Molecular characterization of pseudomonads from Agaricus bisporus reveal novel blotch 2 pathogens in Western Europe.</title>
        <authorList>
            <person name="Taparia T."/>
            <person name="Krijger M."/>
            <person name="Haynes E."/>
            <person name="Elpinstone J.G."/>
            <person name="Noble R."/>
            <person name="Van Der Wolf J."/>
        </authorList>
    </citation>
    <scope>NUCLEOTIDE SEQUENCE [LARGE SCALE GENOMIC DNA]</scope>
    <source>
        <strain evidence="3 5">K6002</strain>
        <strain evidence="2 4">K7002</strain>
    </source>
</reference>
<comment type="caution">
    <text evidence="3">The sequence shown here is derived from an EMBL/GenBank/DDBJ whole genome shotgun (WGS) entry which is preliminary data.</text>
</comment>